<dbReference type="OrthoDB" id="2143914at2759"/>
<reference evidence="1" key="1">
    <citation type="submission" date="2017-05" db="UniProtKB">
        <authorList>
            <consortium name="EnsemblMetazoa"/>
        </authorList>
    </citation>
    <scope>IDENTIFICATION</scope>
</reference>
<name>A0A1X7T5S8_AMPQE</name>
<accession>A0A1X7T5S8</accession>
<evidence type="ECO:0000313" key="1">
    <source>
        <dbReference type="EnsemblMetazoa" id="Aqu2.1.09838_001"/>
    </source>
</evidence>
<organism evidence="1">
    <name type="scientific">Amphimedon queenslandica</name>
    <name type="common">Sponge</name>
    <dbReference type="NCBI Taxonomy" id="400682"/>
    <lineage>
        <taxon>Eukaryota</taxon>
        <taxon>Metazoa</taxon>
        <taxon>Porifera</taxon>
        <taxon>Demospongiae</taxon>
        <taxon>Heteroscleromorpha</taxon>
        <taxon>Haplosclerida</taxon>
        <taxon>Niphatidae</taxon>
        <taxon>Amphimedon</taxon>
    </lineage>
</organism>
<sequence length="82" mass="9288">SNLKSLTVCPGINWRGIDLSSTDVQGLSDVTIDELKELQAQITELKTKNAHQLLVHSDDLDWNTIAYKQFNSEHSAYDCYTF</sequence>
<dbReference type="EnsemblMetazoa" id="Aqu2.1.09838_001">
    <property type="protein sequence ID" value="Aqu2.1.09838_001"/>
    <property type="gene ID" value="Aqu2.1.09838"/>
</dbReference>
<dbReference type="InParanoid" id="A0A1X7T5S8"/>
<proteinExistence type="predicted"/>
<protein>
    <submittedName>
        <fullName evidence="1">Uncharacterized protein</fullName>
    </submittedName>
</protein>
<dbReference type="AlphaFoldDB" id="A0A1X7T5S8"/>